<protein>
    <recommendedName>
        <fullName evidence="5">Secreted protein</fullName>
    </recommendedName>
</protein>
<keyword evidence="2" id="KW-0732">Signal</keyword>
<feature type="region of interest" description="Disordered" evidence="1">
    <location>
        <begin position="88"/>
        <end position="121"/>
    </location>
</feature>
<dbReference type="EMBL" id="JAZHXJ010002558">
    <property type="protein sequence ID" value="KAL1837921.1"/>
    <property type="molecule type" value="Genomic_DNA"/>
</dbReference>
<proteinExistence type="predicted"/>
<evidence type="ECO:0000313" key="4">
    <source>
        <dbReference type="Proteomes" id="UP001586593"/>
    </source>
</evidence>
<evidence type="ECO:0008006" key="5">
    <source>
        <dbReference type="Google" id="ProtNLM"/>
    </source>
</evidence>
<name>A0ABR3V854_9PEZI</name>
<gene>
    <name evidence="3" type="ORF">VTK73DRAFT_4508</name>
</gene>
<reference evidence="3 4" key="1">
    <citation type="journal article" date="2024" name="Commun. Biol.">
        <title>Comparative genomic analysis of thermophilic fungi reveals convergent evolutionary adaptations and gene losses.</title>
        <authorList>
            <person name="Steindorff A.S."/>
            <person name="Aguilar-Pontes M.V."/>
            <person name="Robinson A.J."/>
            <person name="Andreopoulos B."/>
            <person name="LaButti K."/>
            <person name="Kuo A."/>
            <person name="Mondo S."/>
            <person name="Riley R."/>
            <person name="Otillar R."/>
            <person name="Haridas S."/>
            <person name="Lipzen A."/>
            <person name="Grimwood J."/>
            <person name="Schmutz J."/>
            <person name="Clum A."/>
            <person name="Reid I.D."/>
            <person name="Moisan M.C."/>
            <person name="Butler G."/>
            <person name="Nguyen T.T.M."/>
            <person name="Dewar K."/>
            <person name="Conant G."/>
            <person name="Drula E."/>
            <person name="Henrissat B."/>
            <person name="Hansel C."/>
            <person name="Singer S."/>
            <person name="Hutchinson M.I."/>
            <person name="de Vries R.P."/>
            <person name="Natvig D.O."/>
            <person name="Powell A.J."/>
            <person name="Tsang A."/>
            <person name="Grigoriev I.V."/>
        </authorList>
    </citation>
    <scope>NUCLEOTIDE SEQUENCE [LARGE SCALE GENOMIC DNA]</scope>
    <source>
        <strain evidence="3 4">ATCC 24622</strain>
    </source>
</reference>
<evidence type="ECO:0000256" key="2">
    <source>
        <dbReference type="SAM" id="SignalP"/>
    </source>
</evidence>
<feature type="chain" id="PRO_5045398995" description="Secreted protein" evidence="2">
    <location>
        <begin position="23"/>
        <end position="192"/>
    </location>
</feature>
<sequence>MPRAARALCASFLLMLPRPTMPRTWPRGFAERVAIRRWASLNLSGSQVRAASCERVKLRKTDRIMYRPVSETASSLAPAPLAYQMRRRPRASTSAQLKPAPAEAKMRTEGGRSEMSSSSHWPISPPLWKCGRKMAEKLPYLGSVVACQMRRLGEGPGGRSLLHLFSLRAWIKDARSGASFMTTSNRLQKCSR</sequence>
<evidence type="ECO:0000313" key="3">
    <source>
        <dbReference type="EMBL" id="KAL1837921.1"/>
    </source>
</evidence>
<comment type="caution">
    <text evidence="3">The sequence shown here is derived from an EMBL/GenBank/DDBJ whole genome shotgun (WGS) entry which is preliminary data.</text>
</comment>
<accession>A0ABR3V854</accession>
<evidence type="ECO:0000256" key="1">
    <source>
        <dbReference type="SAM" id="MobiDB-lite"/>
    </source>
</evidence>
<dbReference type="Proteomes" id="UP001586593">
    <property type="component" value="Unassembled WGS sequence"/>
</dbReference>
<keyword evidence="4" id="KW-1185">Reference proteome</keyword>
<organism evidence="3 4">
    <name type="scientific">Phialemonium thermophilum</name>
    <dbReference type="NCBI Taxonomy" id="223376"/>
    <lineage>
        <taxon>Eukaryota</taxon>
        <taxon>Fungi</taxon>
        <taxon>Dikarya</taxon>
        <taxon>Ascomycota</taxon>
        <taxon>Pezizomycotina</taxon>
        <taxon>Sordariomycetes</taxon>
        <taxon>Sordariomycetidae</taxon>
        <taxon>Cephalothecales</taxon>
        <taxon>Cephalothecaceae</taxon>
        <taxon>Phialemonium</taxon>
    </lineage>
</organism>
<feature type="signal peptide" evidence="2">
    <location>
        <begin position="1"/>
        <end position="22"/>
    </location>
</feature>